<dbReference type="InterPro" id="IPR036249">
    <property type="entry name" value="Thioredoxin-like_sf"/>
</dbReference>
<sequence length="210" mass="22898">MVGRGRPAARRGGAITSSSYLNPPLGAGLYSNPSSILISKQKRQAQYVQDSSKAPPPSRLSLQAYKFLNPQRSSSINPTSTSNLYPPLFPQKFFSSTPKMADEKKGVHNLQSKTAFDEALNVKDSLMVLDCFATWCGPCKVIAPQVVKLSDKYPNARFFKLDVDEVPDVAQELGIRAMPTFLLFKGGDKIAEVVGANPKALEAAIQSNYE</sequence>
<gene>
    <name evidence="4" type="ORF">LEMA_P033470.1</name>
</gene>
<organism evidence="5">
    <name type="scientific">Leptosphaeria maculans (strain JN3 / isolate v23.1.3 / race Av1-4-5-6-7-8)</name>
    <name type="common">Blackleg fungus</name>
    <name type="synonym">Phoma lingam</name>
    <dbReference type="NCBI Taxonomy" id="985895"/>
    <lineage>
        <taxon>Eukaryota</taxon>
        <taxon>Fungi</taxon>
        <taxon>Dikarya</taxon>
        <taxon>Ascomycota</taxon>
        <taxon>Pezizomycotina</taxon>
        <taxon>Dothideomycetes</taxon>
        <taxon>Pleosporomycetidae</taxon>
        <taxon>Pleosporales</taxon>
        <taxon>Pleosporineae</taxon>
        <taxon>Leptosphaeriaceae</taxon>
        <taxon>Plenodomus</taxon>
        <taxon>Plenodomus lingam/Leptosphaeria maculans species complex</taxon>
    </lineage>
</organism>
<dbReference type="Proteomes" id="UP000002668">
    <property type="component" value="Genome"/>
</dbReference>
<evidence type="ECO:0000256" key="1">
    <source>
        <dbReference type="ARBA" id="ARBA00008987"/>
    </source>
</evidence>
<dbReference type="AlphaFoldDB" id="E4ZR08"/>
<proteinExistence type="inferred from homology"/>
<feature type="domain" description="Thioredoxin" evidence="3">
    <location>
        <begin position="87"/>
        <end position="210"/>
    </location>
</feature>
<evidence type="ECO:0000313" key="4">
    <source>
        <dbReference type="EMBL" id="CBX93673.1"/>
    </source>
</evidence>
<dbReference type="HOGENOM" id="CLU_090389_9_1_1"/>
<dbReference type="PRINTS" id="PR00421">
    <property type="entry name" value="THIOREDOXIN"/>
</dbReference>
<dbReference type="InterPro" id="IPR013766">
    <property type="entry name" value="Thioredoxin_domain"/>
</dbReference>
<name>E4ZR08_LEPMJ</name>
<dbReference type="EMBL" id="FP929116">
    <property type="protein sequence ID" value="CBX93673.1"/>
    <property type="molecule type" value="Genomic_DNA"/>
</dbReference>
<dbReference type="PROSITE" id="PS51352">
    <property type="entry name" value="THIOREDOXIN_2"/>
    <property type="match status" value="1"/>
</dbReference>
<dbReference type="GeneID" id="13284889"/>
<comment type="similarity">
    <text evidence="1">Belongs to the thioredoxin family.</text>
</comment>
<dbReference type="InterPro" id="IPR017937">
    <property type="entry name" value="Thioredoxin_CS"/>
</dbReference>
<dbReference type="Pfam" id="PF00085">
    <property type="entry name" value="Thioredoxin"/>
    <property type="match status" value="1"/>
</dbReference>
<dbReference type="FunFam" id="3.40.30.10:FF:000245">
    <property type="entry name" value="Thioredoxin"/>
    <property type="match status" value="1"/>
</dbReference>
<dbReference type="VEuPathDB" id="FungiDB:LEMA_P033470.1"/>
<reference evidence="5" key="1">
    <citation type="journal article" date="2011" name="Nat. Commun.">
        <title>Effector diversification within compartments of the Leptosphaeria maculans genome affected by Repeat-Induced Point mutations.</title>
        <authorList>
            <person name="Rouxel T."/>
            <person name="Grandaubert J."/>
            <person name="Hane J.K."/>
            <person name="Hoede C."/>
            <person name="van de Wouw A.P."/>
            <person name="Couloux A."/>
            <person name="Dominguez V."/>
            <person name="Anthouard V."/>
            <person name="Bally P."/>
            <person name="Bourras S."/>
            <person name="Cozijnsen A.J."/>
            <person name="Ciuffetti L.M."/>
            <person name="Degrave A."/>
            <person name="Dilmaghani A."/>
            <person name="Duret L."/>
            <person name="Fudal I."/>
            <person name="Goodwin S.B."/>
            <person name="Gout L."/>
            <person name="Glaser N."/>
            <person name="Linglin J."/>
            <person name="Kema G.H.J."/>
            <person name="Lapalu N."/>
            <person name="Lawrence C.B."/>
            <person name="May K."/>
            <person name="Meyer M."/>
            <person name="Ollivier B."/>
            <person name="Poulain J."/>
            <person name="Schoch C.L."/>
            <person name="Simon A."/>
            <person name="Spatafora J.W."/>
            <person name="Stachowiak A."/>
            <person name="Turgeon B.G."/>
            <person name="Tyler B.M."/>
            <person name="Vincent D."/>
            <person name="Weissenbach J."/>
            <person name="Amselem J."/>
            <person name="Quesneville H."/>
            <person name="Oliver R.P."/>
            <person name="Wincker P."/>
            <person name="Balesdent M.-H."/>
            <person name="Howlett B.J."/>
        </authorList>
    </citation>
    <scope>NUCLEOTIDE SEQUENCE [LARGE SCALE GENOMIC DNA]</scope>
    <source>
        <strain evidence="5">JN3 / isolate v23.1.3 / race Av1-4-5-6-7-8</strain>
    </source>
</reference>
<dbReference type="eggNOG" id="KOG0907">
    <property type="taxonomic scope" value="Eukaryota"/>
</dbReference>
<evidence type="ECO:0000313" key="5">
    <source>
        <dbReference type="Proteomes" id="UP000002668"/>
    </source>
</evidence>
<dbReference type="STRING" id="985895.E4ZR08"/>
<accession>E4ZR08</accession>
<dbReference type="InParanoid" id="E4ZR08"/>
<evidence type="ECO:0000256" key="2">
    <source>
        <dbReference type="ARBA" id="ARBA00023157"/>
    </source>
</evidence>
<dbReference type="OrthoDB" id="10263751at2759"/>
<evidence type="ECO:0000259" key="3">
    <source>
        <dbReference type="PROSITE" id="PS51352"/>
    </source>
</evidence>
<keyword evidence="5" id="KW-1185">Reference proteome</keyword>
<dbReference type="CDD" id="cd02947">
    <property type="entry name" value="TRX_family"/>
    <property type="match status" value="1"/>
</dbReference>
<dbReference type="PROSITE" id="PS00194">
    <property type="entry name" value="THIOREDOXIN_1"/>
    <property type="match status" value="1"/>
</dbReference>
<dbReference type="SUPFAM" id="SSF52833">
    <property type="entry name" value="Thioredoxin-like"/>
    <property type="match status" value="1"/>
</dbReference>
<dbReference type="PANTHER" id="PTHR46115">
    <property type="entry name" value="THIOREDOXIN-LIKE PROTEIN 1"/>
    <property type="match status" value="1"/>
</dbReference>
<protein>
    <recommendedName>
        <fullName evidence="3">Thioredoxin domain-containing protein</fullName>
    </recommendedName>
</protein>
<keyword evidence="2" id="KW-1015">Disulfide bond</keyword>
<dbReference type="Gene3D" id="3.40.30.10">
    <property type="entry name" value="Glutaredoxin"/>
    <property type="match status" value="1"/>
</dbReference>